<keyword evidence="3" id="KW-0677">Repeat</keyword>
<dbReference type="Gene3D" id="3.40.50.2000">
    <property type="entry name" value="Glycogen Phosphorylase B"/>
    <property type="match status" value="3"/>
</dbReference>
<dbReference type="Gene3D" id="3.40.50.150">
    <property type="entry name" value="Vaccinia Virus protein VP39"/>
    <property type="match status" value="1"/>
</dbReference>
<sequence>MKNLTVIIDGVFFQLNQTGIARVWKSLLEEWVINGFSKYIIVLDRTGTAPKIHGVKYRIVPSYNYNNTDADRAMLQQVCNEEDADLFISSYYTTPITTSSVFMAHDMIPELLGWNLENPMWQEKHYGIKHASAYIAVSENTAKDLVKCFPHISLDSIIIAKNGVNHKIFSPISQENINLFKAKYGITKPYFLLVGAGSPNKNVILFFQAFSQLYNSNGFEIILTGSSSILTSDFRKYTWGSIVHNIQLSDEELATAYSGAVALVYSSIYEGFGMPLIEAMACGCPVITCPNSSIPEVAGEAAIYVNDDDVHGLANALCEVQKPSVRQSLITAGLAQAKKFSWSTMANTVSAALIDASILHLNLNEINLIIFPDWSQLEELISLDLERVIKALAEYSNEQKITLIIDTSDISGEDAAILLSSVTMNLLMQEDLDVNEGLEISLLGFLSNVQWTALLCRVTARIILSHENKQAVANWRQILKNEIESNRLIEEVTIDIFIKNYQLTNKLNDLVDKYQQDNISQYDLDQLRLLRKQIAELLLNIEKNQIEKLYKTKYGEAYQTLLNSGMKHEPLTELEQNFIAEVLVKVAKGFDESNAVQYLLVAMLYYRPHQLPLVSDLTQIPNWLLSDYLEFTLKSPLYFQEIDEVDNYYQYMKKWVNYLHTNIIHNSESDFWQYTAEYFTKMANFIPLYFNKENLKDIYIKRADIIETYLQKCATATIVDYYFPERPPERKKIKLGILASHFLPQTETFAALSVYKYLNRDLFEVILFTLHTNNHRLERYCFGHADSIIKLPTDLVTQVQAIREVDLDILFIATNITAVTHQITLLSLHRLARIQIVDANSPVTTGMRHIDYYISSKLSEIEENAQQHYTEKLITLDCPPQCFDFATEEQILATKNIYRESLGINKNAVVYASGANYYKIIPEQEVTWAKIIANVPNSVLLLYPFNPNWSSSYPCTAFRKRIVNTFAKYGLSEDRLLILEPAANRADVKERLKLSDIYLDSYPYSGMTSLIDPLEIALPTVVRETEPSRSRKGASLLRELGIFDLITNHEEAYIKLAIALGTNPELRQQKSTEIKEKMKVNPSFIDNRSYSAKIGSLFQKSFNNYFAANMSQNLCLRDINLIIFPDWSQSEELIGLELEQVIKTIASHPDNEKTTLLININNVNVDDVKLFLSAVTMNLLMQENLDVTEKLEISLLENMTDIQWKALLPHIYARIILEHEAKEASIQILVNKLLSYQIDSLNKQLHIISTQEKYINEELFRNLVTYNIKQIPISLPCDHALPQYQNRFRLYDKFIGVVAKYLPNSQDFIIDIGANVGDTTALLLQYCLNPILCIEADKEFFDIMEYNLSKYKQRTILLNSFISGNDYENIELVKSKGTVRAVVNENKVVKSDSLKIIINNINLGKCILFKTDTDGFDYEILLSSIDIIEEHRPILYWENEISSLKDIESAKKLLNKLSKINYEKYIIMDNFGNPLFYGCSSLFVEQINEYLLNNVHTENNTFYYTDIIAFPDKYSYLISPIISEYNHFIKSSEVYP</sequence>
<comment type="pathway">
    <text evidence="1">Protein modification; protein glycosylation.</text>
</comment>
<evidence type="ECO:0000256" key="1">
    <source>
        <dbReference type="ARBA" id="ARBA00004922"/>
    </source>
</evidence>
<dbReference type="CDD" id="cd03809">
    <property type="entry name" value="GT4_MtfB-like"/>
    <property type="match status" value="1"/>
</dbReference>
<dbReference type="SUPFAM" id="SSF53756">
    <property type="entry name" value="UDP-Glycosyltransferase/glycogen phosphorylase"/>
    <property type="match status" value="1"/>
</dbReference>
<evidence type="ECO:0000256" key="4">
    <source>
        <dbReference type="ARBA" id="ARBA00022803"/>
    </source>
</evidence>
<organism evidence="6 7">
    <name type="scientific">Dendronalium phyllosphericum CENA369</name>
    <dbReference type="NCBI Taxonomy" id="1725256"/>
    <lineage>
        <taxon>Bacteria</taxon>
        <taxon>Bacillati</taxon>
        <taxon>Cyanobacteriota</taxon>
        <taxon>Cyanophyceae</taxon>
        <taxon>Nostocales</taxon>
        <taxon>Nostocaceae</taxon>
        <taxon>Dendronalium</taxon>
        <taxon>Dendronalium phyllosphericum</taxon>
    </lineage>
</organism>
<gene>
    <name evidence="6" type="ORF">I8752_16995</name>
</gene>
<keyword evidence="6" id="KW-0489">Methyltransferase</keyword>
<evidence type="ECO:0000259" key="5">
    <source>
        <dbReference type="Pfam" id="PF13844"/>
    </source>
</evidence>
<dbReference type="GO" id="GO:0009103">
    <property type="term" value="P:lipopolysaccharide biosynthetic process"/>
    <property type="evidence" value="ECO:0007669"/>
    <property type="project" value="TreeGrafter"/>
</dbReference>
<evidence type="ECO:0000313" key="7">
    <source>
        <dbReference type="Proteomes" id="UP000662314"/>
    </source>
</evidence>
<keyword evidence="4" id="KW-0802">TPR repeat</keyword>
<dbReference type="Pfam" id="PF13692">
    <property type="entry name" value="Glyco_trans_1_4"/>
    <property type="match status" value="1"/>
</dbReference>
<dbReference type="Pfam" id="PF13844">
    <property type="entry name" value="Glyco_transf_41"/>
    <property type="match status" value="1"/>
</dbReference>
<reference evidence="6 7" key="1">
    <citation type="journal article" date="2021" name="Int. J. Syst. Evol. Microbiol.">
        <title>Amazonocrinis nigriterrae gen. nov., sp. nov., Atlanticothrix silvestris gen. nov., sp. nov. and Dendronalium phyllosphericum gen. nov., sp. nov., nostocacean cyanobacteria from Brazilian environments.</title>
        <authorList>
            <person name="Alvarenga D.O."/>
            <person name="Andreote A.P.D."/>
            <person name="Branco L.H.Z."/>
            <person name="Delbaje E."/>
            <person name="Cruz R.B."/>
            <person name="Varani A.M."/>
            <person name="Fiore M.F."/>
        </authorList>
    </citation>
    <scope>NUCLEOTIDE SEQUENCE [LARGE SCALE GENOMIC DNA]</scope>
    <source>
        <strain evidence="6 7">CENA369</strain>
    </source>
</reference>
<evidence type="ECO:0000313" key="6">
    <source>
        <dbReference type="EMBL" id="MBH8574690.1"/>
    </source>
</evidence>
<dbReference type="Gene3D" id="3.40.50.11380">
    <property type="match status" value="1"/>
</dbReference>
<dbReference type="GO" id="GO:0008168">
    <property type="term" value="F:methyltransferase activity"/>
    <property type="evidence" value="ECO:0007669"/>
    <property type="project" value="UniProtKB-KW"/>
</dbReference>
<comment type="caution">
    <text evidence="6">The sequence shown here is derived from an EMBL/GenBank/DDBJ whole genome shotgun (WGS) entry which is preliminary data.</text>
</comment>
<dbReference type="SUPFAM" id="SSF53335">
    <property type="entry name" value="S-adenosyl-L-methionine-dependent methyltransferases"/>
    <property type="match status" value="1"/>
</dbReference>
<dbReference type="NCBIfam" id="TIGR01444">
    <property type="entry name" value="fkbM_fam"/>
    <property type="match status" value="1"/>
</dbReference>
<dbReference type="InterPro" id="IPR029489">
    <property type="entry name" value="OGT/SEC/SPY_C"/>
</dbReference>
<dbReference type="GO" id="GO:0032259">
    <property type="term" value="P:methylation"/>
    <property type="evidence" value="ECO:0007669"/>
    <property type="project" value="UniProtKB-KW"/>
</dbReference>
<dbReference type="InterPro" id="IPR006342">
    <property type="entry name" value="FkbM_mtfrase"/>
</dbReference>
<dbReference type="PANTHER" id="PTHR46401:SF2">
    <property type="entry name" value="GLYCOSYLTRANSFERASE WBBK-RELATED"/>
    <property type="match status" value="1"/>
</dbReference>
<keyword evidence="7" id="KW-1185">Reference proteome</keyword>
<dbReference type="InterPro" id="IPR029063">
    <property type="entry name" value="SAM-dependent_MTases_sf"/>
</dbReference>
<protein>
    <submittedName>
        <fullName evidence="6">FkbM family methyltransferase</fullName>
    </submittedName>
</protein>
<feature type="domain" description="O-GlcNAc transferase C-terminal" evidence="5">
    <location>
        <begin position="898"/>
        <end position="1093"/>
    </location>
</feature>
<accession>A0A8J7I4R8</accession>
<keyword evidence="2" id="KW-0808">Transferase</keyword>
<dbReference type="EMBL" id="JAECZA010000080">
    <property type="protein sequence ID" value="MBH8574690.1"/>
    <property type="molecule type" value="Genomic_DNA"/>
</dbReference>
<name>A0A8J7I4R8_9NOST</name>
<evidence type="ECO:0000256" key="2">
    <source>
        <dbReference type="ARBA" id="ARBA00022679"/>
    </source>
</evidence>
<dbReference type="Proteomes" id="UP000662314">
    <property type="component" value="Unassembled WGS sequence"/>
</dbReference>
<dbReference type="GO" id="GO:0016757">
    <property type="term" value="F:glycosyltransferase activity"/>
    <property type="evidence" value="ECO:0007669"/>
    <property type="project" value="TreeGrafter"/>
</dbReference>
<dbReference type="PANTHER" id="PTHR46401">
    <property type="entry name" value="GLYCOSYLTRANSFERASE WBBK-RELATED"/>
    <property type="match status" value="1"/>
</dbReference>
<evidence type="ECO:0000256" key="3">
    <source>
        <dbReference type="ARBA" id="ARBA00022737"/>
    </source>
</evidence>
<proteinExistence type="predicted"/>